<dbReference type="EC" id="3.1.3.48" evidence="1"/>
<dbReference type="InterPro" id="IPR000242">
    <property type="entry name" value="PTP_cat"/>
</dbReference>
<dbReference type="PANTHER" id="PTHR19134:SF531">
    <property type="entry name" value="TYROSINE-PROTEIN PHOSPHATASE LAR"/>
    <property type="match status" value="1"/>
</dbReference>
<dbReference type="Proteomes" id="UP001434883">
    <property type="component" value="Unassembled WGS sequence"/>
</dbReference>
<accession>A0ABV0RL78</accession>
<dbReference type="InterPro" id="IPR029021">
    <property type="entry name" value="Prot-tyrosine_phosphatase-like"/>
</dbReference>
<keyword evidence="2" id="KW-0904">Protein phosphatase</keyword>
<dbReference type="EMBL" id="JAHRIN010050829">
    <property type="protein sequence ID" value="MEQ2208923.1"/>
    <property type="molecule type" value="Genomic_DNA"/>
</dbReference>
<feature type="domain" description="Tyrosine-protein phosphatase" evidence="3">
    <location>
        <begin position="110"/>
        <end position="205"/>
    </location>
</feature>
<dbReference type="Pfam" id="PF00102">
    <property type="entry name" value="Y_phosphatase"/>
    <property type="match status" value="1"/>
</dbReference>
<keyword evidence="5" id="KW-1185">Reference proteome</keyword>
<evidence type="ECO:0000313" key="4">
    <source>
        <dbReference type="EMBL" id="MEQ2208923.1"/>
    </source>
</evidence>
<dbReference type="PANTHER" id="PTHR19134">
    <property type="entry name" value="RECEPTOR-TYPE TYROSINE-PROTEIN PHOSPHATASE"/>
    <property type="match status" value="1"/>
</dbReference>
<comment type="caution">
    <text evidence="4">The sequence shown here is derived from an EMBL/GenBank/DDBJ whole genome shotgun (WGS) entry which is preliminary data.</text>
</comment>
<dbReference type="Gene3D" id="3.90.190.10">
    <property type="entry name" value="Protein tyrosine phosphatase superfamily"/>
    <property type="match status" value="2"/>
</dbReference>
<organism evidence="4 5">
    <name type="scientific">Xenoophorus captivus</name>
    <dbReference type="NCBI Taxonomy" id="1517983"/>
    <lineage>
        <taxon>Eukaryota</taxon>
        <taxon>Metazoa</taxon>
        <taxon>Chordata</taxon>
        <taxon>Craniata</taxon>
        <taxon>Vertebrata</taxon>
        <taxon>Euteleostomi</taxon>
        <taxon>Actinopterygii</taxon>
        <taxon>Neopterygii</taxon>
        <taxon>Teleostei</taxon>
        <taxon>Neoteleostei</taxon>
        <taxon>Acanthomorphata</taxon>
        <taxon>Ovalentaria</taxon>
        <taxon>Atherinomorphae</taxon>
        <taxon>Cyprinodontiformes</taxon>
        <taxon>Goodeidae</taxon>
        <taxon>Xenoophorus</taxon>
    </lineage>
</organism>
<evidence type="ECO:0000256" key="1">
    <source>
        <dbReference type="ARBA" id="ARBA00013064"/>
    </source>
</evidence>
<dbReference type="InterPro" id="IPR050348">
    <property type="entry name" value="Protein-Tyr_Phosphatase"/>
</dbReference>
<dbReference type="SUPFAM" id="SSF52799">
    <property type="entry name" value="(Phosphotyrosine protein) phosphatases II"/>
    <property type="match status" value="2"/>
</dbReference>
<gene>
    <name evidence="4" type="ORF">XENOCAPTIV_019624</name>
</gene>
<keyword evidence="2" id="KW-0378">Hydrolase</keyword>
<sequence>MIISIGDENKEEGVLMIGQSRETGILPRSQSVHCCSLFLQRLDKCYQYWPDQGCWTYGNARVAVEDCTVLVDYTIRKFCVQHPVMLLRLPVWSHSFTSPAGLTLEFLSPPLACSKQMVDVYGFVSKIREQRSQLIQTDGYRQKDYFIATQGPLLHTVADFWRMVWEWKCHSIVMLTELQEREQVIHESNSLKTLQINTKLNLYFY</sequence>
<evidence type="ECO:0000313" key="5">
    <source>
        <dbReference type="Proteomes" id="UP001434883"/>
    </source>
</evidence>
<reference evidence="4 5" key="1">
    <citation type="submission" date="2021-06" db="EMBL/GenBank/DDBJ databases">
        <authorList>
            <person name="Palmer J.M."/>
        </authorList>
    </citation>
    <scope>NUCLEOTIDE SEQUENCE [LARGE SCALE GENOMIC DNA]</scope>
    <source>
        <strain evidence="4 5">XC_2019</strain>
        <tissue evidence="4">Muscle</tissue>
    </source>
</reference>
<dbReference type="PROSITE" id="PS50055">
    <property type="entry name" value="TYR_PHOSPHATASE_PTP"/>
    <property type="match status" value="1"/>
</dbReference>
<protein>
    <recommendedName>
        <fullName evidence="1">protein-tyrosine-phosphatase</fullName>
        <ecNumber evidence="1">3.1.3.48</ecNumber>
    </recommendedName>
</protein>
<name>A0ABV0RL78_9TELE</name>
<proteinExistence type="predicted"/>
<evidence type="ECO:0000256" key="2">
    <source>
        <dbReference type="ARBA" id="ARBA00022912"/>
    </source>
</evidence>
<evidence type="ECO:0000259" key="3">
    <source>
        <dbReference type="PROSITE" id="PS50055"/>
    </source>
</evidence>